<evidence type="ECO:0000313" key="5">
    <source>
        <dbReference type="Proteomes" id="UP000775872"/>
    </source>
</evidence>
<name>A0A9N9YZL5_9HYPO</name>
<dbReference type="SUPFAM" id="SSF109604">
    <property type="entry name" value="HD-domain/PDEase-like"/>
    <property type="match status" value="1"/>
</dbReference>
<accession>A0A9N9YZL5</accession>
<dbReference type="EMBL" id="CABFOC020000014">
    <property type="protein sequence ID" value="CAH0046335.1"/>
    <property type="molecule type" value="Genomic_DNA"/>
</dbReference>
<dbReference type="Gene3D" id="3.40.50.300">
    <property type="entry name" value="P-loop containing nucleotide triphosphate hydrolases"/>
    <property type="match status" value="1"/>
</dbReference>
<dbReference type="InterPro" id="IPR027417">
    <property type="entry name" value="P-loop_NTPase"/>
</dbReference>
<evidence type="ECO:0000256" key="3">
    <source>
        <dbReference type="ARBA" id="ARBA00022777"/>
    </source>
</evidence>
<keyword evidence="1" id="KW-0808">Transferase</keyword>
<reference evidence="5" key="1">
    <citation type="submission" date="2019-06" db="EMBL/GenBank/DDBJ databases">
        <authorList>
            <person name="Broberg M."/>
        </authorList>
    </citation>
    <scope>NUCLEOTIDE SEQUENCE [LARGE SCALE GENOMIC DNA]</scope>
</reference>
<sequence>MPCLAVPLPFPEARHKTRYIRGATQHRHQVPPPELLQIHADLMARLCYMHPSLSIEDRDVNKAVMMSMIHDLDQVIANKKDWGEREIIAYLETRLKSTNPALAQALFNLWKEYGANETCLAKFSREIADLARFHRAFTHEKRAQRIFPFPYIERLRLAIDSEWFQVMADSILKARIVVKEIHNSGPIFFVFGGPGSGKTFVCEQMAAAHGFKHISLAALIEEEAHSPSSAHRSFINTSRSQGSSMPMSFSISLLKHKIRRMYGPGILIDGFPETLGELREFEQQV</sequence>
<protein>
    <submittedName>
        <fullName evidence="4">Uncharacterized protein</fullName>
    </submittedName>
</protein>
<keyword evidence="5" id="KW-1185">Reference proteome</keyword>
<keyword evidence="2" id="KW-0547">Nucleotide-binding</keyword>
<comment type="caution">
    <text evidence="4">The sequence shown here is derived from an EMBL/GenBank/DDBJ whole genome shotgun (WGS) entry which is preliminary data.</text>
</comment>
<evidence type="ECO:0000313" key="4">
    <source>
        <dbReference type="EMBL" id="CAH0046335.1"/>
    </source>
</evidence>
<dbReference type="AlphaFoldDB" id="A0A9N9YZL5"/>
<dbReference type="OrthoDB" id="442176at2759"/>
<dbReference type="Gene3D" id="1.10.3210.10">
    <property type="entry name" value="Hypothetical protein af1432"/>
    <property type="match status" value="1"/>
</dbReference>
<organism evidence="4 5">
    <name type="scientific">Clonostachys solani</name>
    <dbReference type="NCBI Taxonomy" id="160281"/>
    <lineage>
        <taxon>Eukaryota</taxon>
        <taxon>Fungi</taxon>
        <taxon>Dikarya</taxon>
        <taxon>Ascomycota</taxon>
        <taxon>Pezizomycotina</taxon>
        <taxon>Sordariomycetes</taxon>
        <taxon>Hypocreomycetidae</taxon>
        <taxon>Hypocreales</taxon>
        <taxon>Bionectriaceae</taxon>
        <taxon>Clonostachys</taxon>
    </lineage>
</organism>
<dbReference type="GO" id="GO:0019205">
    <property type="term" value="F:nucleobase-containing compound kinase activity"/>
    <property type="evidence" value="ECO:0007669"/>
    <property type="project" value="InterPro"/>
</dbReference>
<gene>
    <name evidence="4" type="ORF">CSOL1703_00012068</name>
</gene>
<dbReference type="GO" id="GO:0005524">
    <property type="term" value="F:ATP binding"/>
    <property type="evidence" value="ECO:0007669"/>
    <property type="project" value="InterPro"/>
</dbReference>
<evidence type="ECO:0000256" key="2">
    <source>
        <dbReference type="ARBA" id="ARBA00022741"/>
    </source>
</evidence>
<evidence type="ECO:0000256" key="1">
    <source>
        <dbReference type="ARBA" id="ARBA00022679"/>
    </source>
</evidence>
<dbReference type="SUPFAM" id="SSF52540">
    <property type="entry name" value="P-loop containing nucleoside triphosphate hydrolases"/>
    <property type="match status" value="1"/>
</dbReference>
<proteinExistence type="predicted"/>
<dbReference type="GO" id="GO:0006139">
    <property type="term" value="P:nucleobase-containing compound metabolic process"/>
    <property type="evidence" value="ECO:0007669"/>
    <property type="project" value="InterPro"/>
</dbReference>
<dbReference type="PANTHER" id="PTHR23359">
    <property type="entry name" value="NUCLEOTIDE KINASE"/>
    <property type="match status" value="1"/>
</dbReference>
<keyword evidence="3" id="KW-0418">Kinase</keyword>
<dbReference type="InterPro" id="IPR000850">
    <property type="entry name" value="Adenylat/UMP-CMP_kin"/>
</dbReference>
<reference evidence="4 5" key="2">
    <citation type="submission" date="2021-10" db="EMBL/GenBank/DDBJ databases">
        <authorList>
            <person name="Piombo E."/>
        </authorList>
    </citation>
    <scope>NUCLEOTIDE SEQUENCE [LARGE SCALE GENOMIC DNA]</scope>
</reference>
<dbReference type="Pfam" id="PF13207">
    <property type="entry name" value="AAA_17"/>
    <property type="match status" value="1"/>
</dbReference>
<dbReference type="Proteomes" id="UP000775872">
    <property type="component" value="Unassembled WGS sequence"/>
</dbReference>